<dbReference type="CDD" id="cd00093">
    <property type="entry name" value="HTH_XRE"/>
    <property type="match status" value="1"/>
</dbReference>
<name>A0ABW3CXV8_9FLAO</name>
<evidence type="ECO:0000259" key="1">
    <source>
        <dbReference type="PROSITE" id="PS50943"/>
    </source>
</evidence>
<dbReference type="PROSITE" id="PS50943">
    <property type="entry name" value="HTH_CROC1"/>
    <property type="match status" value="1"/>
</dbReference>
<organism evidence="2 3">
    <name type="scientific">Sungkyunkwania multivorans</name>
    <dbReference type="NCBI Taxonomy" id="1173618"/>
    <lineage>
        <taxon>Bacteria</taxon>
        <taxon>Pseudomonadati</taxon>
        <taxon>Bacteroidota</taxon>
        <taxon>Flavobacteriia</taxon>
        <taxon>Flavobacteriales</taxon>
        <taxon>Flavobacteriaceae</taxon>
        <taxon>Sungkyunkwania</taxon>
    </lineage>
</organism>
<sequence>MSQQAFADLFDLKRGTLGAYEEGRSEPKIETIIKIANYFSISIDSMLTDELTVNELLRFKGDLATDIDEYMRERFVAVPCITERTATDYITNYDKSTYVNELPTLQLPVPEDAELRGYTITNLEMTSHDKGLYPDDVVIGEKVALSDVKGLKNGTLVLCLINNELILRRIYFVKSKIVLRADHKNINDKLFDVADLKELWEIKYVFNQRIPDYTDIVEERMLLLEQEFEKLRERFGGGS</sequence>
<dbReference type="InterPro" id="IPR010982">
    <property type="entry name" value="Lambda_DNA-bd_dom_sf"/>
</dbReference>
<dbReference type="Proteomes" id="UP001596978">
    <property type="component" value="Unassembled WGS sequence"/>
</dbReference>
<dbReference type="SUPFAM" id="SSF47413">
    <property type="entry name" value="lambda repressor-like DNA-binding domains"/>
    <property type="match status" value="1"/>
</dbReference>
<dbReference type="Pfam" id="PF01381">
    <property type="entry name" value="HTH_3"/>
    <property type="match status" value="1"/>
</dbReference>
<dbReference type="SUPFAM" id="SSF51306">
    <property type="entry name" value="LexA/Signal peptidase"/>
    <property type="match status" value="1"/>
</dbReference>
<evidence type="ECO:0000313" key="3">
    <source>
        <dbReference type="Proteomes" id="UP001596978"/>
    </source>
</evidence>
<dbReference type="Gene3D" id="1.10.260.40">
    <property type="entry name" value="lambda repressor-like DNA-binding domains"/>
    <property type="match status" value="1"/>
</dbReference>
<protein>
    <submittedName>
        <fullName evidence="2">Helix-turn-helix domain-containing protein</fullName>
    </submittedName>
</protein>
<keyword evidence="3" id="KW-1185">Reference proteome</keyword>
<accession>A0ABW3CXV8</accession>
<dbReference type="RefSeq" id="WP_386404454.1">
    <property type="nucleotide sequence ID" value="NZ_JBHTJH010000004.1"/>
</dbReference>
<dbReference type="InterPro" id="IPR001387">
    <property type="entry name" value="Cro/C1-type_HTH"/>
</dbReference>
<comment type="caution">
    <text evidence="2">The sequence shown here is derived from an EMBL/GenBank/DDBJ whole genome shotgun (WGS) entry which is preliminary data.</text>
</comment>
<gene>
    <name evidence="2" type="ORF">ACFQ1M_04415</name>
</gene>
<feature type="domain" description="HTH cro/C1-type" evidence="1">
    <location>
        <begin position="1"/>
        <end position="46"/>
    </location>
</feature>
<evidence type="ECO:0000313" key="2">
    <source>
        <dbReference type="EMBL" id="MFD0861438.1"/>
    </source>
</evidence>
<dbReference type="EMBL" id="JBHTJH010000004">
    <property type="protein sequence ID" value="MFD0861438.1"/>
    <property type="molecule type" value="Genomic_DNA"/>
</dbReference>
<reference evidence="3" key="1">
    <citation type="journal article" date="2019" name="Int. J. Syst. Evol. Microbiol.">
        <title>The Global Catalogue of Microorganisms (GCM) 10K type strain sequencing project: providing services to taxonomists for standard genome sequencing and annotation.</title>
        <authorList>
            <consortium name="The Broad Institute Genomics Platform"/>
            <consortium name="The Broad Institute Genome Sequencing Center for Infectious Disease"/>
            <person name="Wu L."/>
            <person name="Ma J."/>
        </authorList>
    </citation>
    <scope>NUCLEOTIDE SEQUENCE [LARGE SCALE GENOMIC DNA]</scope>
    <source>
        <strain evidence="3">CCUG 62952</strain>
    </source>
</reference>
<proteinExistence type="predicted"/>
<dbReference type="InterPro" id="IPR036286">
    <property type="entry name" value="LexA/Signal_pep-like_sf"/>
</dbReference>